<keyword evidence="1" id="KW-0812">Transmembrane</keyword>
<protein>
    <submittedName>
        <fullName evidence="2">Uncharacterized protein</fullName>
    </submittedName>
</protein>
<comment type="caution">
    <text evidence="2">The sequence shown here is derived from an EMBL/GenBank/DDBJ whole genome shotgun (WGS) entry which is preliminary data.</text>
</comment>
<organism evidence="2 3">
    <name type="scientific">Phormidium pseudopriestleyi FRX01</name>
    <dbReference type="NCBI Taxonomy" id="1759528"/>
    <lineage>
        <taxon>Bacteria</taxon>
        <taxon>Bacillati</taxon>
        <taxon>Cyanobacteriota</taxon>
        <taxon>Cyanophyceae</taxon>
        <taxon>Oscillatoriophycideae</taxon>
        <taxon>Oscillatoriales</taxon>
        <taxon>Oscillatoriaceae</taxon>
        <taxon>Phormidium</taxon>
    </lineage>
</organism>
<name>A0ABS3FLV1_9CYAN</name>
<gene>
    <name evidence="2" type="ORF">J0895_02945</name>
</gene>
<keyword evidence="1" id="KW-1133">Transmembrane helix</keyword>
<dbReference type="RefSeq" id="WP_207086642.1">
    <property type="nucleotide sequence ID" value="NZ_JAFLQW010000068.1"/>
</dbReference>
<dbReference type="EMBL" id="JAFLQW010000068">
    <property type="protein sequence ID" value="MBO0348074.1"/>
    <property type="molecule type" value="Genomic_DNA"/>
</dbReference>
<evidence type="ECO:0000313" key="2">
    <source>
        <dbReference type="EMBL" id="MBO0348074.1"/>
    </source>
</evidence>
<evidence type="ECO:0000256" key="1">
    <source>
        <dbReference type="SAM" id="Phobius"/>
    </source>
</evidence>
<accession>A0ABS3FLV1</accession>
<proteinExistence type="predicted"/>
<keyword evidence="1" id="KW-0472">Membrane</keyword>
<dbReference type="Proteomes" id="UP000664844">
    <property type="component" value="Unassembled WGS sequence"/>
</dbReference>
<reference evidence="2 3" key="1">
    <citation type="submission" date="2021-03" db="EMBL/GenBank/DDBJ databases">
        <title>Metabolic Capacity of the Antarctic Cyanobacterium Phormidium pseudopriestleyi that Sustains Oxygenic Photosynthesis in the Presence of Hydrogen Sulfide.</title>
        <authorList>
            <person name="Lumian J.E."/>
            <person name="Jungblut A.D."/>
            <person name="Dillon M.L."/>
            <person name="Hawes I."/>
            <person name="Doran P.T."/>
            <person name="Mackey T.J."/>
            <person name="Dick G.J."/>
            <person name="Grettenberger C.L."/>
            <person name="Sumner D.Y."/>
        </authorList>
    </citation>
    <scope>NUCLEOTIDE SEQUENCE [LARGE SCALE GENOMIC DNA]</scope>
    <source>
        <strain evidence="2 3">FRX01</strain>
    </source>
</reference>
<keyword evidence="3" id="KW-1185">Reference proteome</keyword>
<feature type="transmembrane region" description="Helical" evidence="1">
    <location>
        <begin position="7"/>
        <end position="25"/>
    </location>
</feature>
<sequence>MGKRWLLEWYCLAIVVMVPGSWWIYRSLEPKPFALPKSAKNEPWAVQSGLKIAKLRDRVPTVDRVVLVPDEATFLFAIRQWSLQGRWPILIEDTQYTKLFLDRFQPAEIVRLPAVNTPLPTGFALRQAMQNAVATAWDAPNRFSLNSQWDNLGWEPLGAIVTSLTDPAWPAAVALASDRGQPLVFLEGDFGQANDRLDLATWTVLKTQIETLVKDTGYAYDTLGDAIDTVTLVKELAVKYQSPENANVDLAVTDGLGRNETGDRWAIVGWIYGTPARSVYQAMSAIFIDAETALFYDSYPQKEPWIQYEMNEAAVLLSEMGLNVQVIQRPQATVQTWKQLGETDLNFDTIWVNSKGMSTVFAAGGGDASVEDIPQLKYPAIVHFIHSWSATTPGDRNTVAGRWLENGAYLYVGSVHEPFLTAFIPPTLLARRLKRTTPFLIAARQLESPPWKITTIGDPLAIISKPRVRLNPSQLPLPTP</sequence>
<evidence type="ECO:0000313" key="3">
    <source>
        <dbReference type="Proteomes" id="UP000664844"/>
    </source>
</evidence>